<feature type="region of interest" description="Disordered" evidence="8">
    <location>
        <begin position="56"/>
        <end position="206"/>
    </location>
</feature>
<dbReference type="SUPFAM" id="SSF57756">
    <property type="entry name" value="Retrovirus zinc finger-like domains"/>
    <property type="match status" value="2"/>
</dbReference>
<feature type="compositionally biased region" description="Basic residues" evidence="8">
    <location>
        <begin position="429"/>
        <end position="438"/>
    </location>
</feature>
<evidence type="ECO:0000256" key="5">
    <source>
        <dbReference type="ARBA" id="ARBA00022833"/>
    </source>
</evidence>
<keyword evidence="3" id="KW-0677">Repeat</keyword>
<dbReference type="GO" id="GO:0071031">
    <property type="term" value="P:nuclear mRNA surveillance of mRNA 3'-end processing"/>
    <property type="evidence" value="ECO:0007669"/>
    <property type="project" value="TreeGrafter"/>
</dbReference>
<feature type="compositionally biased region" description="Basic and acidic residues" evidence="8">
    <location>
        <begin position="487"/>
        <end position="515"/>
    </location>
</feature>
<feature type="compositionally biased region" description="Basic and acidic residues" evidence="8">
    <location>
        <begin position="17"/>
        <end position="28"/>
    </location>
</feature>
<proteinExistence type="predicted"/>
<protein>
    <recommendedName>
        <fullName evidence="9">CCHC-type domain-containing protein</fullName>
    </recommendedName>
</protein>
<dbReference type="PANTHER" id="PTHR46543">
    <property type="entry name" value="ZINC FINGER CCHC DOMAIN-CONTAINING PROTEIN 7"/>
    <property type="match status" value="1"/>
</dbReference>
<reference evidence="10" key="1">
    <citation type="submission" date="2021-07" db="EMBL/GenBank/DDBJ databases">
        <title>Draft genome of Mortierella alpina, strain LL118, isolated from an aspen leaf litter sample.</title>
        <authorList>
            <person name="Yang S."/>
            <person name="Vinatzer B.A."/>
        </authorList>
    </citation>
    <scope>NUCLEOTIDE SEQUENCE</scope>
    <source>
        <strain evidence="10">LL118</strain>
    </source>
</reference>
<dbReference type="Pfam" id="PF00098">
    <property type="entry name" value="zf-CCHC"/>
    <property type="match status" value="1"/>
</dbReference>
<keyword evidence="6" id="KW-0539">Nucleus</keyword>
<feature type="region of interest" description="Disordered" evidence="8">
    <location>
        <begin position="1"/>
        <end position="39"/>
    </location>
</feature>
<comment type="caution">
    <text evidence="10">The sequence shown here is derived from an EMBL/GenBank/DDBJ whole genome shotgun (WGS) entry which is preliminary data.</text>
</comment>
<dbReference type="GO" id="GO:0071039">
    <property type="term" value="P:nuclear polyadenylation-dependent CUT catabolic process"/>
    <property type="evidence" value="ECO:0007669"/>
    <property type="project" value="TreeGrafter"/>
</dbReference>
<evidence type="ECO:0000256" key="2">
    <source>
        <dbReference type="ARBA" id="ARBA00022723"/>
    </source>
</evidence>
<feature type="compositionally biased region" description="Low complexity" evidence="8">
    <location>
        <begin position="591"/>
        <end position="608"/>
    </location>
</feature>
<evidence type="ECO:0000256" key="1">
    <source>
        <dbReference type="ARBA" id="ARBA00004123"/>
    </source>
</evidence>
<dbReference type="GO" id="GO:0008270">
    <property type="term" value="F:zinc ion binding"/>
    <property type="evidence" value="ECO:0007669"/>
    <property type="project" value="UniProtKB-KW"/>
</dbReference>
<feature type="compositionally biased region" description="Basic and acidic residues" evidence="8">
    <location>
        <begin position="439"/>
        <end position="479"/>
    </location>
</feature>
<feature type="domain" description="CCHC-type" evidence="9">
    <location>
        <begin position="256"/>
        <end position="269"/>
    </location>
</feature>
<dbReference type="PANTHER" id="PTHR46543:SF1">
    <property type="entry name" value="ZINC FINGER CCHC DOMAIN-CONTAINING PROTEIN 7"/>
    <property type="match status" value="1"/>
</dbReference>
<name>A0A9P8CZA1_MORAP</name>
<evidence type="ECO:0000256" key="6">
    <source>
        <dbReference type="ARBA" id="ARBA00023242"/>
    </source>
</evidence>
<keyword evidence="5" id="KW-0862">Zinc</keyword>
<gene>
    <name evidence="10" type="ORF">KVV02_004132</name>
</gene>
<dbReference type="GO" id="GO:0071035">
    <property type="term" value="P:nuclear polyadenylation-dependent rRNA catabolic process"/>
    <property type="evidence" value="ECO:0007669"/>
    <property type="project" value="TreeGrafter"/>
</dbReference>
<organism evidence="10 11">
    <name type="scientific">Mortierella alpina</name>
    <name type="common">Oleaginous fungus</name>
    <name type="synonym">Mortierella renispora</name>
    <dbReference type="NCBI Taxonomy" id="64518"/>
    <lineage>
        <taxon>Eukaryota</taxon>
        <taxon>Fungi</taxon>
        <taxon>Fungi incertae sedis</taxon>
        <taxon>Mucoromycota</taxon>
        <taxon>Mortierellomycotina</taxon>
        <taxon>Mortierellomycetes</taxon>
        <taxon>Mortierellales</taxon>
        <taxon>Mortierellaceae</taxon>
        <taxon>Mortierella</taxon>
    </lineage>
</organism>
<dbReference type="GO" id="GO:0071037">
    <property type="term" value="P:nuclear polyadenylation-dependent snRNA catabolic process"/>
    <property type="evidence" value="ECO:0007669"/>
    <property type="project" value="TreeGrafter"/>
</dbReference>
<feature type="compositionally biased region" description="Basic and acidic residues" evidence="8">
    <location>
        <begin position="136"/>
        <end position="150"/>
    </location>
</feature>
<dbReference type="SMART" id="SM00343">
    <property type="entry name" value="ZnF_C2HC"/>
    <property type="match status" value="5"/>
</dbReference>
<dbReference type="GO" id="GO:0003723">
    <property type="term" value="F:RNA binding"/>
    <property type="evidence" value="ECO:0007669"/>
    <property type="project" value="TreeGrafter"/>
</dbReference>
<comment type="subcellular location">
    <subcellularLocation>
        <location evidence="1">Nucleus</location>
    </subcellularLocation>
</comment>
<dbReference type="InterPro" id="IPR051644">
    <property type="entry name" value="TRAMP_AT-DNA-binding"/>
</dbReference>
<feature type="compositionally biased region" description="Acidic residues" evidence="8">
    <location>
        <begin position="1"/>
        <end position="16"/>
    </location>
</feature>
<dbReference type="Proteomes" id="UP000717515">
    <property type="component" value="Unassembled WGS sequence"/>
</dbReference>
<evidence type="ECO:0000259" key="9">
    <source>
        <dbReference type="PROSITE" id="PS50158"/>
    </source>
</evidence>
<accession>A0A9P8CZA1</accession>
<dbReference type="InterPro" id="IPR036875">
    <property type="entry name" value="Znf_CCHC_sf"/>
</dbReference>
<evidence type="ECO:0000256" key="8">
    <source>
        <dbReference type="SAM" id="MobiDB-lite"/>
    </source>
</evidence>
<feature type="region of interest" description="Disordered" evidence="8">
    <location>
        <begin position="406"/>
        <end position="663"/>
    </location>
</feature>
<dbReference type="Gene3D" id="4.10.60.10">
    <property type="entry name" value="Zinc finger, CCHC-type"/>
    <property type="match status" value="3"/>
</dbReference>
<evidence type="ECO:0000256" key="4">
    <source>
        <dbReference type="ARBA" id="ARBA00022771"/>
    </source>
</evidence>
<feature type="compositionally biased region" description="Low complexity" evidence="8">
    <location>
        <begin position="566"/>
        <end position="576"/>
    </location>
</feature>
<dbReference type="GO" id="GO:0031499">
    <property type="term" value="C:TRAMP complex"/>
    <property type="evidence" value="ECO:0007669"/>
    <property type="project" value="TreeGrafter"/>
</dbReference>
<dbReference type="AlphaFoldDB" id="A0A9P8CZA1"/>
<sequence length="663" mass="73535">MDYEDDDYDQYQQYEDEIYKDSSDRSEEGSDAGDSEFEDTMLSHIHYSTNVYKKIETSAKPAEEPEQNGTAVSSTQKAADGSQTDHLAEPLSAVDDYFKAANKGTELDSENEEGYTKAKPSTLNAPIIVIDDDEDSKYSVEKKKDVDAWDTKSASKALDVQDDSGSDSDSEGPSASDDESLSDAERVRHGREGGEVENDDAQGLDEHYLDVGRKDAEDERSEFDLEAELGHLDDQKFLGRGRYYLESKASASQRACFNCGQPGHLSRDCIVMVCHICGAVGEHSYRECPAMKCLNCLKTGHTADACPMPRGHGRRNVCSKCLRNDHPTEDCPSVWRQYVTTSSKPLQSIVPYCYNCAASLHFGDDCNRQRPNYARAGSAFRGHQIFEMPTSSGRYHRHHDWDRDVEHYGDVGGSSSSRYRHRDDDSSSSRHHSSKRRERSRDGHSRSTHEDDRHRHESRSSGGKRDKKDHHESRDSRDNRKSRKHRDSKDGREDRDHRESRDSGHSRGSRSEGHHHSGSSRTMDPMAPTMANGGNMNDPIVIGSPMDNTRDSNSSHGHSRPHHALPSRPTSSSSSYRRPRREHGPQPSHPNNGYSNGAAQAAGNGNINDRISFADQNAFPRGGGGGGSGHSQPALIGVSSTTGGQAARLPPTPMYTGGYSRRR</sequence>
<dbReference type="EMBL" id="JAIFTL010000042">
    <property type="protein sequence ID" value="KAG9325357.1"/>
    <property type="molecule type" value="Genomic_DNA"/>
</dbReference>
<dbReference type="PROSITE" id="PS50158">
    <property type="entry name" value="ZF_CCHC"/>
    <property type="match status" value="1"/>
</dbReference>
<feature type="compositionally biased region" description="Basic and acidic residues" evidence="8">
    <location>
        <begin position="183"/>
        <end position="194"/>
    </location>
</feature>
<evidence type="ECO:0000313" key="11">
    <source>
        <dbReference type="Proteomes" id="UP000717515"/>
    </source>
</evidence>
<feature type="compositionally biased region" description="Polar residues" evidence="8">
    <location>
        <begin position="67"/>
        <end position="85"/>
    </location>
</feature>
<evidence type="ECO:0000313" key="10">
    <source>
        <dbReference type="EMBL" id="KAG9325357.1"/>
    </source>
</evidence>
<feature type="compositionally biased region" description="Acidic residues" evidence="8">
    <location>
        <begin position="160"/>
        <end position="182"/>
    </location>
</feature>
<evidence type="ECO:0000256" key="3">
    <source>
        <dbReference type="ARBA" id="ARBA00022737"/>
    </source>
</evidence>
<feature type="compositionally biased region" description="Acidic residues" evidence="8">
    <location>
        <begin position="29"/>
        <end position="39"/>
    </location>
</feature>
<keyword evidence="2" id="KW-0479">Metal-binding</keyword>
<dbReference type="InterPro" id="IPR001878">
    <property type="entry name" value="Znf_CCHC"/>
</dbReference>
<dbReference type="GO" id="GO:0071036">
    <property type="term" value="P:nuclear polyadenylation-dependent snoRNA catabolic process"/>
    <property type="evidence" value="ECO:0007669"/>
    <property type="project" value="TreeGrafter"/>
</dbReference>
<keyword evidence="4 7" id="KW-0863">Zinc-finger</keyword>
<evidence type="ECO:0000256" key="7">
    <source>
        <dbReference type="PROSITE-ProRule" id="PRU00047"/>
    </source>
</evidence>
<dbReference type="GO" id="GO:0071038">
    <property type="term" value="P:TRAMP-dependent tRNA surveillance pathway"/>
    <property type="evidence" value="ECO:0007669"/>
    <property type="project" value="TreeGrafter"/>
</dbReference>